<dbReference type="EMBL" id="KQ965858">
    <property type="protein sequence ID" value="KXS09588.1"/>
    <property type="molecule type" value="Genomic_DNA"/>
</dbReference>
<dbReference type="OMA" id="IPKYQES"/>
<dbReference type="InterPro" id="IPR016064">
    <property type="entry name" value="NAD/diacylglycerol_kinase_sf"/>
</dbReference>
<keyword evidence="5" id="KW-0067">ATP-binding</keyword>
<feature type="region of interest" description="Disordered" evidence="8">
    <location>
        <begin position="392"/>
        <end position="418"/>
    </location>
</feature>
<sequence>ERKLRWLEPPRSVLVIKKPGDTRTESALIEVSRWLTRNYNYLSIYVEDDVYDDLRERESILNPIPRPCNTLPASMSDDENDSPPVKCQGAPDLSFIDLVITLGGDGTILHAGSLFGSECPPIVSFSMGTIGFLLGFGISSYRPTLRRLLEGSDMPVLLRMRLACTVHRQNGERIIVGDRTLKTHVLNEVVLHRGRQPQLITADVFVNDEYLTEKVVADGLIVSTPTGSTAYSLSAGGPILHPSVNSLLINPICPRSLSFRPVLLPPTSVLKMRISSASRGMGEVSVDGKDWWVLRPGEYLRIHRSAYPVPCIARDPRTLSWVHAIRDSLKWNQTFTPARPWEVEPPPLEFVEEDGFGDLGLEREGFSINHFSMDPEASRRFEELRVDVVSDEEEAYKEGVDSSENERQGDDEVKSRAS</sequence>
<dbReference type="SUPFAM" id="SSF111331">
    <property type="entry name" value="NAD kinase/diacylglycerol kinase-like"/>
    <property type="match status" value="1"/>
</dbReference>
<evidence type="ECO:0000256" key="3">
    <source>
        <dbReference type="ARBA" id="ARBA00022741"/>
    </source>
</evidence>
<evidence type="ECO:0000256" key="4">
    <source>
        <dbReference type="ARBA" id="ARBA00022777"/>
    </source>
</evidence>
<gene>
    <name evidence="9" type="ORF">M427DRAFT_105166</name>
</gene>
<dbReference type="Gene3D" id="3.40.50.10330">
    <property type="entry name" value="Probable inorganic polyphosphate/atp-NAD kinase, domain 1"/>
    <property type="match status" value="1"/>
</dbReference>
<keyword evidence="2" id="KW-0808">Transferase</keyword>
<dbReference type="GO" id="GO:0019674">
    <property type="term" value="P:NAD+ metabolic process"/>
    <property type="evidence" value="ECO:0007669"/>
    <property type="project" value="InterPro"/>
</dbReference>
<dbReference type="GO" id="GO:0006741">
    <property type="term" value="P:NADP+ biosynthetic process"/>
    <property type="evidence" value="ECO:0007669"/>
    <property type="project" value="InterPro"/>
</dbReference>
<protein>
    <submittedName>
        <fullName evidence="9">ATP-NAD kinase</fullName>
    </submittedName>
</protein>
<dbReference type="HAMAP" id="MF_00361">
    <property type="entry name" value="NAD_kinase"/>
    <property type="match status" value="1"/>
</dbReference>
<comment type="similarity">
    <text evidence="1">Belongs to the NAD kinase family.</text>
</comment>
<evidence type="ECO:0000256" key="1">
    <source>
        <dbReference type="ARBA" id="ARBA00010995"/>
    </source>
</evidence>
<dbReference type="FunFam" id="2.60.200.30:FF:000009">
    <property type="entry name" value="Poly(P)/ATP NAD kinase"/>
    <property type="match status" value="1"/>
</dbReference>
<dbReference type="Proteomes" id="UP000070544">
    <property type="component" value="Unassembled WGS sequence"/>
</dbReference>
<evidence type="ECO:0000256" key="2">
    <source>
        <dbReference type="ARBA" id="ARBA00022679"/>
    </source>
</evidence>
<dbReference type="InterPro" id="IPR017437">
    <property type="entry name" value="ATP-NAD_kinase_PpnK-typ_C"/>
</dbReference>
<dbReference type="InterPro" id="IPR017438">
    <property type="entry name" value="ATP-NAD_kinase_N"/>
</dbReference>
<accession>A0A138ZYU4</accession>
<keyword evidence="10" id="KW-1185">Reference proteome</keyword>
<keyword evidence="6" id="KW-0521">NADP</keyword>
<reference evidence="9 10" key="1">
    <citation type="journal article" date="2015" name="Genome Biol. Evol.">
        <title>Phylogenomic analyses indicate that early fungi evolved digesting cell walls of algal ancestors of land plants.</title>
        <authorList>
            <person name="Chang Y."/>
            <person name="Wang S."/>
            <person name="Sekimoto S."/>
            <person name="Aerts A.L."/>
            <person name="Choi C."/>
            <person name="Clum A."/>
            <person name="LaButti K.M."/>
            <person name="Lindquist E.A."/>
            <person name="Yee Ngan C."/>
            <person name="Ohm R.A."/>
            <person name="Salamov A.A."/>
            <person name="Grigoriev I.V."/>
            <person name="Spatafora J.W."/>
            <person name="Berbee M.L."/>
        </authorList>
    </citation>
    <scope>NUCLEOTIDE SEQUENCE [LARGE SCALE GENOMIC DNA]</scope>
    <source>
        <strain evidence="9 10">JEL478</strain>
    </source>
</reference>
<organism evidence="9 10">
    <name type="scientific">Gonapodya prolifera (strain JEL478)</name>
    <name type="common">Monoblepharis prolifera</name>
    <dbReference type="NCBI Taxonomy" id="1344416"/>
    <lineage>
        <taxon>Eukaryota</taxon>
        <taxon>Fungi</taxon>
        <taxon>Fungi incertae sedis</taxon>
        <taxon>Chytridiomycota</taxon>
        <taxon>Chytridiomycota incertae sedis</taxon>
        <taxon>Monoblepharidomycetes</taxon>
        <taxon>Monoblepharidales</taxon>
        <taxon>Gonapodyaceae</taxon>
        <taxon>Gonapodya</taxon>
    </lineage>
</organism>
<dbReference type="GO" id="GO:0005524">
    <property type="term" value="F:ATP binding"/>
    <property type="evidence" value="ECO:0007669"/>
    <property type="project" value="UniProtKB-KW"/>
</dbReference>
<dbReference type="STRING" id="1344416.A0A138ZYU4"/>
<evidence type="ECO:0000256" key="8">
    <source>
        <dbReference type="SAM" id="MobiDB-lite"/>
    </source>
</evidence>
<feature type="compositionally biased region" description="Basic and acidic residues" evidence="8">
    <location>
        <begin position="396"/>
        <end position="418"/>
    </location>
</feature>
<evidence type="ECO:0000256" key="6">
    <source>
        <dbReference type="ARBA" id="ARBA00022857"/>
    </source>
</evidence>
<dbReference type="Gene3D" id="2.60.200.30">
    <property type="entry name" value="Probable inorganic polyphosphate/atp-NAD kinase, domain 2"/>
    <property type="match status" value="1"/>
</dbReference>
<evidence type="ECO:0000256" key="7">
    <source>
        <dbReference type="ARBA" id="ARBA00023027"/>
    </source>
</evidence>
<dbReference type="InterPro" id="IPR002504">
    <property type="entry name" value="NADK"/>
</dbReference>
<proteinExistence type="inferred from homology"/>
<dbReference type="AlphaFoldDB" id="A0A138ZYU4"/>
<dbReference type="PANTHER" id="PTHR20275:SF26">
    <property type="entry name" value="NADH KINASE POS5, MITOCHONDRIAL"/>
    <property type="match status" value="1"/>
</dbReference>
<dbReference type="PANTHER" id="PTHR20275">
    <property type="entry name" value="NAD KINASE"/>
    <property type="match status" value="1"/>
</dbReference>
<dbReference type="Pfam" id="PF20143">
    <property type="entry name" value="NAD_kinase_C"/>
    <property type="match status" value="1"/>
</dbReference>
<evidence type="ECO:0000256" key="5">
    <source>
        <dbReference type="ARBA" id="ARBA00022840"/>
    </source>
</evidence>
<dbReference type="OrthoDB" id="24581at2759"/>
<evidence type="ECO:0000313" key="9">
    <source>
        <dbReference type="EMBL" id="KXS09588.1"/>
    </source>
</evidence>
<evidence type="ECO:0000313" key="10">
    <source>
        <dbReference type="Proteomes" id="UP000070544"/>
    </source>
</evidence>
<dbReference type="Pfam" id="PF01513">
    <property type="entry name" value="NAD_kinase"/>
    <property type="match status" value="1"/>
</dbReference>
<keyword evidence="4 9" id="KW-0418">Kinase</keyword>
<keyword evidence="7" id="KW-0520">NAD</keyword>
<keyword evidence="3" id="KW-0547">Nucleotide-binding</keyword>
<name>A0A138ZYU4_GONPJ</name>
<dbReference type="GO" id="GO:0003951">
    <property type="term" value="F:NAD+ kinase activity"/>
    <property type="evidence" value="ECO:0007669"/>
    <property type="project" value="InterPro"/>
</dbReference>
<feature type="non-terminal residue" evidence="9">
    <location>
        <position position="1"/>
    </location>
</feature>